<dbReference type="PANTHER" id="PTHR22950:SF666">
    <property type="entry name" value="VACUOLAR AMINO ACID TRANSPORTER 4"/>
    <property type="match status" value="1"/>
</dbReference>
<evidence type="ECO:0000313" key="10">
    <source>
        <dbReference type="Proteomes" id="UP000193560"/>
    </source>
</evidence>
<evidence type="ECO:0000313" key="9">
    <source>
        <dbReference type="EMBL" id="ORZ23609.1"/>
    </source>
</evidence>
<feature type="region of interest" description="Disordered" evidence="6">
    <location>
        <begin position="28"/>
        <end position="53"/>
    </location>
</feature>
<evidence type="ECO:0000256" key="4">
    <source>
        <dbReference type="ARBA" id="ARBA00022989"/>
    </source>
</evidence>
<organism evidence="9 10">
    <name type="scientific">Absidia repens</name>
    <dbReference type="NCBI Taxonomy" id="90262"/>
    <lineage>
        <taxon>Eukaryota</taxon>
        <taxon>Fungi</taxon>
        <taxon>Fungi incertae sedis</taxon>
        <taxon>Mucoromycota</taxon>
        <taxon>Mucoromycotina</taxon>
        <taxon>Mucoromycetes</taxon>
        <taxon>Mucorales</taxon>
        <taxon>Cunninghamellaceae</taxon>
        <taxon>Absidia</taxon>
    </lineage>
</organism>
<dbReference type="AlphaFoldDB" id="A0A1X2IX14"/>
<sequence length="734" mass="80921">MSNSTDPIPDDTIADLVQQHLIGNATSTSASIQESDAPQLQHETVNSEEPLTNTDEIQVPYHLAGAAVTHDIYTHANHLIQRQQLQRSKSTSDLRMKGGVIIQDDDKGDQDTTVAFENLDKPGGFRRFHVHQQKQLQLQQQQQQQQQEPETHSGNGDKRHVPPSMRSQSPARAPSAFHELFRPTSVASQESHAYTDLSDLYRPHSLAQTINTHWRAPQQQQQRPPKRTRHFLEYLAVTSLMDHFAGEDLSDSDKEDDEDEDEDDDVVQDEEQTVGEQTPLLSGNHAPPLRYRRQHPSPSPHHPHGGGNGGGGGKAERRKLRRQMSGMQHSSKKTNTLKTVFLLFKAFISSGILFLPKAFSNGGLAFSVFVIWLMGGVSLYCFLLLLDCKNFISGSYGDIGEATYGHWMRRVVLFSIAISQLGFVCGGTIFIVQNTIEAIRGLSHYTMVLNSTAVLVGVCLLLMPLVLIRNIAKLSPTALLSDVLIIGGLLVLLIYDLVQIFVNNPATQDSPLPSAGPNMVWVFNPTYYSVFVGTAVYSFEGIGLIIPIRDAMEQPQRFPMVLTGVMCMVAGTLCCVGTLGYVAFGSDVATVALLNLPPGPFPNAVQLGYAVAVHLTNVLALFPTIRIVEQAFFGERTGKYNVRIKWEKNFVRFAVVIVAGLVAFFGANDLDKFISLIGSICCCPLSLIFPPLFHLKLPTTTGLKRVIDLVLITFGVGVMSFTLYNTSKQWGSSI</sequence>
<comment type="similarity">
    <text evidence="2">Belongs to the amino acid/polyamine transporter 2 family.</text>
</comment>
<dbReference type="Pfam" id="PF01490">
    <property type="entry name" value="Aa_trans"/>
    <property type="match status" value="1"/>
</dbReference>
<comment type="subcellular location">
    <subcellularLocation>
        <location evidence="1">Membrane</location>
        <topology evidence="1">Multi-pass membrane protein</topology>
    </subcellularLocation>
</comment>
<keyword evidence="3 7" id="KW-0812">Transmembrane</keyword>
<gene>
    <name evidence="9" type="ORF">BCR42DRAFT_447270</name>
</gene>
<feature type="transmembrane region" description="Helical" evidence="7">
    <location>
        <begin position="706"/>
        <end position="724"/>
    </location>
</feature>
<feature type="transmembrane region" description="Helical" evidence="7">
    <location>
        <begin position="444"/>
        <end position="467"/>
    </location>
</feature>
<feature type="transmembrane region" description="Helical" evidence="7">
    <location>
        <begin position="365"/>
        <end position="386"/>
    </location>
</feature>
<keyword evidence="5 7" id="KW-0472">Membrane</keyword>
<comment type="caution">
    <text evidence="9">The sequence shown here is derived from an EMBL/GenBank/DDBJ whole genome shotgun (WGS) entry which is preliminary data.</text>
</comment>
<feature type="transmembrane region" description="Helical" evidence="7">
    <location>
        <begin position="673"/>
        <end position="694"/>
    </location>
</feature>
<name>A0A1X2IX14_9FUNG</name>
<feature type="transmembrane region" description="Helical" evidence="7">
    <location>
        <begin position="560"/>
        <end position="584"/>
    </location>
</feature>
<dbReference type="EMBL" id="MCGE01000003">
    <property type="protein sequence ID" value="ORZ23609.1"/>
    <property type="molecule type" value="Genomic_DNA"/>
</dbReference>
<dbReference type="OrthoDB" id="1684102at2759"/>
<feature type="transmembrane region" description="Helical" evidence="7">
    <location>
        <begin position="411"/>
        <end position="432"/>
    </location>
</feature>
<feature type="compositionally biased region" description="Basic and acidic residues" evidence="6">
    <location>
        <begin position="149"/>
        <end position="160"/>
    </location>
</feature>
<feature type="region of interest" description="Disordered" evidence="6">
    <location>
        <begin position="247"/>
        <end position="331"/>
    </location>
</feature>
<accession>A0A1X2IX14</accession>
<evidence type="ECO:0000256" key="1">
    <source>
        <dbReference type="ARBA" id="ARBA00004141"/>
    </source>
</evidence>
<feature type="region of interest" description="Disordered" evidence="6">
    <location>
        <begin position="131"/>
        <end position="175"/>
    </location>
</feature>
<evidence type="ECO:0000256" key="5">
    <source>
        <dbReference type="ARBA" id="ARBA00023136"/>
    </source>
</evidence>
<feature type="compositionally biased region" description="Acidic residues" evidence="6">
    <location>
        <begin position="248"/>
        <end position="273"/>
    </location>
</feature>
<dbReference type="PANTHER" id="PTHR22950">
    <property type="entry name" value="AMINO ACID TRANSPORTER"/>
    <property type="match status" value="1"/>
</dbReference>
<dbReference type="GO" id="GO:0005774">
    <property type="term" value="C:vacuolar membrane"/>
    <property type="evidence" value="ECO:0007669"/>
    <property type="project" value="TreeGrafter"/>
</dbReference>
<feature type="transmembrane region" description="Helical" evidence="7">
    <location>
        <begin position="649"/>
        <end position="667"/>
    </location>
</feature>
<evidence type="ECO:0000256" key="6">
    <source>
        <dbReference type="SAM" id="MobiDB-lite"/>
    </source>
</evidence>
<keyword evidence="4 7" id="KW-1133">Transmembrane helix</keyword>
<evidence type="ECO:0000256" key="2">
    <source>
        <dbReference type="ARBA" id="ARBA00008066"/>
    </source>
</evidence>
<dbReference type="STRING" id="90262.A0A1X2IX14"/>
<feature type="transmembrane region" description="Helical" evidence="7">
    <location>
        <begin position="479"/>
        <end position="502"/>
    </location>
</feature>
<feature type="compositionally biased region" description="Low complexity" evidence="6">
    <location>
        <begin position="133"/>
        <end position="147"/>
    </location>
</feature>
<evidence type="ECO:0000256" key="7">
    <source>
        <dbReference type="SAM" id="Phobius"/>
    </source>
</evidence>
<dbReference type="Proteomes" id="UP000193560">
    <property type="component" value="Unassembled WGS sequence"/>
</dbReference>
<dbReference type="GO" id="GO:0015179">
    <property type="term" value="F:L-amino acid transmembrane transporter activity"/>
    <property type="evidence" value="ECO:0007669"/>
    <property type="project" value="TreeGrafter"/>
</dbReference>
<feature type="domain" description="Amino acid transporter transmembrane" evidence="8">
    <location>
        <begin position="333"/>
        <end position="726"/>
    </location>
</feature>
<reference evidence="9 10" key="1">
    <citation type="submission" date="2016-07" db="EMBL/GenBank/DDBJ databases">
        <title>Pervasive Adenine N6-methylation of Active Genes in Fungi.</title>
        <authorList>
            <consortium name="DOE Joint Genome Institute"/>
            <person name="Mondo S.J."/>
            <person name="Dannebaum R.O."/>
            <person name="Kuo R.C."/>
            <person name="Labutti K."/>
            <person name="Haridas S."/>
            <person name="Kuo A."/>
            <person name="Salamov A."/>
            <person name="Ahrendt S.R."/>
            <person name="Lipzen A."/>
            <person name="Sullivan W."/>
            <person name="Andreopoulos W.B."/>
            <person name="Clum A."/>
            <person name="Lindquist E."/>
            <person name="Daum C."/>
            <person name="Ramamoorthy G.K."/>
            <person name="Gryganskyi A."/>
            <person name="Culley D."/>
            <person name="Magnuson J.K."/>
            <person name="James T.Y."/>
            <person name="O'Malley M.A."/>
            <person name="Stajich J.E."/>
            <person name="Spatafora J.W."/>
            <person name="Visel A."/>
            <person name="Grigoriev I.V."/>
        </authorList>
    </citation>
    <scope>NUCLEOTIDE SEQUENCE [LARGE SCALE GENOMIC DNA]</scope>
    <source>
        <strain evidence="9 10">NRRL 1336</strain>
    </source>
</reference>
<evidence type="ECO:0000259" key="8">
    <source>
        <dbReference type="Pfam" id="PF01490"/>
    </source>
</evidence>
<protein>
    <submittedName>
        <fullName evidence="9">Transmembrane amino acid transporter protein-domain-containing protein</fullName>
    </submittedName>
</protein>
<evidence type="ECO:0000256" key="3">
    <source>
        <dbReference type="ARBA" id="ARBA00022692"/>
    </source>
</evidence>
<feature type="transmembrane region" description="Helical" evidence="7">
    <location>
        <begin position="527"/>
        <end position="548"/>
    </location>
</feature>
<proteinExistence type="inferred from homology"/>
<dbReference type="InterPro" id="IPR013057">
    <property type="entry name" value="AA_transpt_TM"/>
</dbReference>
<keyword evidence="10" id="KW-1185">Reference proteome</keyword>
<feature type="transmembrane region" description="Helical" evidence="7">
    <location>
        <begin position="604"/>
        <end position="628"/>
    </location>
</feature>